<evidence type="ECO:0000313" key="4">
    <source>
        <dbReference type="Proteomes" id="UP001419084"/>
    </source>
</evidence>
<proteinExistence type="predicted"/>
<gene>
    <name evidence="3" type="ORF">LAD12857_34400</name>
</gene>
<feature type="compositionally biased region" description="Basic and acidic residues" evidence="2">
    <location>
        <begin position="340"/>
        <end position="365"/>
    </location>
</feature>
<keyword evidence="1" id="KW-0051">Antiviral defense</keyword>
<dbReference type="Gene3D" id="3.30.460.10">
    <property type="entry name" value="Beta Polymerase, domain 2"/>
    <property type="match status" value="1"/>
</dbReference>
<name>A0ABQ5M9I8_9FIRM</name>
<dbReference type="RefSeq" id="WP_346065805.1">
    <property type="nucleotide sequence ID" value="NZ_BRPJ01000073.1"/>
</dbReference>
<keyword evidence="4" id="KW-1185">Reference proteome</keyword>
<dbReference type="InterPro" id="IPR006116">
    <property type="entry name" value="NT_2-5OAS_ClassI-CCAase"/>
</dbReference>
<evidence type="ECO:0000313" key="3">
    <source>
        <dbReference type="EMBL" id="GLB31517.1"/>
    </source>
</evidence>
<evidence type="ECO:0000256" key="1">
    <source>
        <dbReference type="ARBA" id="ARBA00023118"/>
    </source>
</evidence>
<accession>A0ABQ5M9I8</accession>
<dbReference type="InterPro" id="IPR043519">
    <property type="entry name" value="NT_sf"/>
</dbReference>
<evidence type="ECO:0000256" key="2">
    <source>
        <dbReference type="SAM" id="MobiDB-lite"/>
    </source>
</evidence>
<dbReference type="Proteomes" id="UP001419084">
    <property type="component" value="Unassembled WGS sequence"/>
</dbReference>
<organism evidence="3 4">
    <name type="scientific">Lacrimispora amygdalina</name>
    <dbReference type="NCBI Taxonomy" id="253257"/>
    <lineage>
        <taxon>Bacteria</taxon>
        <taxon>Bacillati</taxon>
        <taxon>Bacillota</taxon>
        <taxon>Clostridia</taxon>
        <taxon>Lachnospirales</taxon>
        <taxon>Lachnospiraceae</taxon>
        <taxon>Lacrimispora</taxon>
    </lineage>
</organism>
<reference evidence="3 4" key="1">
    <citation type="journal article" date="2024" name="Int. J. Syst. Evol. Microbiol.">
        <title>Lacrimispora brassicae sp. nov. isolated from fermented cabbage, and proposal of Clostridium indicum Gundawar et al. 2019 and Clostridium methoxybenzovorans Mechichi et al. 1999 as heterotypic synonyms of Lacrimispora amygdalina (Parshina et al. 2003) Haas and Blanchard 2020 and Lacrimispora indolis (McClung and McCoy 1957) Haas and Blanchard 2020, respectively.</title>
        <authorList>
            <person name="Kobayashi H."/>
            <person name="Tanizawa Y."/>
            <person name="Sakamoto M."/>
            <person name="Ohkuma M."/>
            <person name="Tohno M."/>
        </authorList>
    </citation>
    <scope>NUCLEOTIDE SEQUENCE [LARGE SCALE GENOMIC DNA]</scope>
    <source>
        <strain evidence="3 4">DSM 12857</strain>
    </source>
</reference>
<protein>
    <submittedName>
        <fullName evidence="3">Nucleotidyltransferase</fullName>
    </submittedName>
</protein>
<comment type="caution">
    <text evidence="3">The sequence shown here is derived from an EMBL/GenBank/DDBJ whole genome shotgun (WGS) entry which is preliminary data.</text>
</comment>
<dbReference type="EMBL" id="BRPJ01000073">
    <property type="protein sequence ID" value="GLB31517.1"/>
    <property type="molecule type" value="Genomic_DNA"/>
</dbReference>
<feature type="region of interest" description="Disordered" evidence="2">
    <location>
        <begin position="339"/>
        <end position="365"/>
    </location>
</feature>
<sequence length="365" mass="42459">MPQKMTSYFNDFLKEIRLTTAQVNELKSAHTTLRERLMNDETLSKYIETTFLQGSYKRSTAVRPKNGNRSDVDIVVVTKFDKDEYNPEEVLDVFEPFLEKYYEGKYRKQGRSWGIEMSHVDLDIVPTASVSLAESGLLENSMISSNEDLYSLNEALIGNVNSYNWTTQYNSFFFAKEDEGWRKEPLYIPDREAMMWDQTHPLEQIRWTQEKNKNCNGHYINVVKCLKWWRKEKFSEVKHPKSYPLEHFIGDCCPDKIESVAEGITLSLEKIVNSYPSKPYLSDRGVPEHDVFARLSDDDYNAFYDSVCNAAIVARNAYDANSIEEGAKLWRELFGNKFPEPPKKDETIFTERKNDSREIPGGRFA</sequence>
<dbReference type="CDD" id="cd05400">
    <property type="entry name" value="NT_2-5OAS_ClassI-CCAase"/>
    <property type="match status" value="1"/>
</dbReference>
<dbReference type="SUPFAM" id="SSF81301">
    <property type="entry name" value="Nucleotidyltransferase"/>
    <property type="match status" value="1"/>
</dbReference>
<dbReference type="Pfam" id="PF18144">
    <property type="entry name" value="SMODS"/>
    <property type="match status" value="1"/>
</dbReference>